<protein>
    <submittedName>
        <fullName evidence="1">Uncharacterized protein</fullName>
    </submittedName>
</protein>
<dbReference type="EMBL" id="LXQA010668748">
    <property type="protein sequence ID" value="MCI65065.1"/>
    <property type="molecule type" value="Genomic_DNA"/>
</dbReference>
<dbReference type="Proteomes" id="UP000265520">
    <property type="component" value="Unassembled WGS sequence"/>
</dbReference>
<feature type="non-terminal residue" evidence="1">
    <location>
        <position position="1"/>
    </location>
</feature>
<dbReference type="AlphaFoldDB" id="A0A392TYU1"/>
<organism evidence="1 2">
    <name type="scientific">Trifolium medium</name>
    <dbReference type="NCBI Taxonomy" id="97028"/>
    <lineage>
        <taxon>Eukaryota</taxon>
        <taxon>Viridiplantae</taxon>
        <taxon>Streptophyta</taxon>
        <taxon>Embryophyta</taxon>
        <taxon>Tracheophyta</taxon>
        <taxon>Spermatophyta</taxon>
        <taxon>Magnoliopsida</taxon>
        <taxon>eudicotyledons</taxon>
        <taxon>Gunneridae</taxon>
        <taxon>Pentapetalae</taxon>
        <taxon>rosids</taxon>
        <taxon>fabids</taxon>
        <taxon>Fabales</taxon>
        <taxon>Fabaceae</taxon>
        <taxon>Papilionoideae</taxon>
        <taxon>50 kb inversion clade</taxon>
        <taxon>NPAAA clade</taxon>
        <taxon>Hologalegina</taxon>
        <taxon>IRL clade</taxon>
        <taxon>Trifolieae</taxon>
        <taxon>Trifolium</taxon>
    </lineage>
</organism>
<proteinExistence type="predicted"/>
<accession>A0A392TYU1</accession>
<evidence type="ECO:0000313" key="2">
    <source>
        <dbReference type="Proteomes" id="UP000265520"/>
    </source>
</evidence>
<reference evidence="1 2" key="1">
    <citation type="journal article" date="2018" name="Front. Plant Sci.">
        <title>Red Clover (Trifolium pratense) and Zigzag Clover (T. medium) - A Picture of Genomic Similarities and Differences.</title>
        <authorList>
            <person name="Dluhosova J."/>
            <person name="Istvanek J."/>
            <person name="Nedelnik J."/>
            <person name="Repkova J."/>
        </authorList>
    </citation>
    <scope>NUCLEOTIDE SEQUENCE [LARGE SCALE GENOMIC DNA]</scope>
    <source>
        <strain evidence="2">cv. 10/8</strain>
        <tissue evidence="1">Leaf</tissue>
    </source>
</reference>
<comment type="caution">
    <text evidence="1">The sequence shown here is derived from an EMBL/GenBank/DDBJ whole genome shotgun (WGS) entry which is preliminary data.</text>
</comment>
<evidence type="ECO:0000313" key="1">
    <source>
        <dbReference type="EMBL" id="MCI65065.1"/>
    </source>
</evidence>
<sequence>FFFACGGLFWNSDVDFLYGFTKNTGIASAFVAELCGAMNDIEIAASKNWNNL</sequence>
<name>A0A392TYU1_9FABA</name>
<keyword evidence="2" id="KW-1185">Reference proteome</keyword>